<name>A0A1F6FND2_9BACT</name>
<sequence>MNKRDIGNEGEKIALDYLLNKGYESIKQNFYTRWGEIDLIVFDSKSRELVFVEVKTRSSNSFGNPEDAVDEYKLERLNKAADRYLQKYEYDGDYRFDCLAVEMDYATSKAKIRHLKNIG</sequence>
<protein>
    <recommendedName>
        <fullName evidence="2">UPF0102 protein A3B87_01350</fullName>
    </recommendedName>
</protein>
<dbReference type="InterPro" id="IPR003509">
    <property type="entry name" value="UPF0102_YraN-like"/>
</dbReference>
<organism evidence="3 4">
    <name type="scientific">Candidatus Kuenenbacteria bacterium RIFCSPHIGHO2_02_FULL_39_13</name>
    <dbReference type="NCBI Taxonomy" id="1798561"/>
    <lineage>
        <taxon>Bacteria</taxon>
        <taxon>Candidatus Kueneniibacteriota</taxon>
    </lineage>
</organism>
<reference evidence="3 4" key="1">
    <citation type="journal article" date="2016" name="Nat. Commun.">
        <title>Thousands of microbial genomes shed light on interconnected biogeochemical processes in an aquifer system.</title>
        <authorList>
            <person name="Anantharaman K."/>
            <person name="Brown C.T."/>
            <person name="Hug L.A."/>
            <person name="Sharon I."/>
            <person name="Castelle C.J."/>
            <person name="Probst A.J."/>
            <person name="Thomas B.C."/>
            <person name="Singh A."/>
            <person name="Wilkins M.J."/>
            <person name="Karaoz U."/>
            <person name="Brodie E.L."/>
            <person name="Williams K.H."/>
            <person name="Hubbard S.S."/>
            <person name="Banfield J.F."/>
        </authorList>
    </citation>
    <scope>NUCLEOTIDE SEQUENCE [LARGE SCALE GENOMIC DNA]</scope>
</reference>
<comment type="caution">
    <text evidence="3">The sequence shown here is derived from an EMBL/GenBank/DDBJ whole genome shotgun (WGS) entry which is preliminary data.</text>
</comment>
<dbReference type="AlphaFoldDB" id="A0A1F6FND2"/>
<dbReference type="InterPro" id="IPR011335">
    <property type="entry name" value="Restrct_endonuc-II-like"/>
</dbReference>
<dbReference type="PANTHER" id="PTHR34039">
    <property type="entry name" value="UPF0102 PROTEIN YRAN"/>
    <property type="match status" value="1"/>
</dbReference>
<evidence type="ECO:0000313" key="3">
    <source>
        <dbReference type="EMBL" id="OGG87366.1"/>
    </source>
</evidence>
<evidence type="ECO:0000256" key="1">
    <source>
        <dbReference type="ARBA" id="ARBA00006738"/>
    </source>
</evidence>
<dbReference type="Pfam" id="PF02021">
    <property type="entry name" value="UPF0102"/>
    <property type="match status" value="1"/>
</dbReference>
<gene>
    <name evidence="3" type="ORF">A3B87_01350</name>
</gene>
<dbReference type="HAMAP" id="MF_00048">
    <property type="entry name" value="UPF0102"/>
    <property type="match status" value="1"/>
</dbReference>
<comment type="similarity">
    <text evidence="1 2">Belongs to the UPF0102 family.</text>
</comment>
<dbReference type="CDD" id="cd20736">
    <property type="entry name" value="PoNe_Nuclease"/>
    <property type="match status" value="1"/>
</dbReference>
<dbReference type="SUPFAM" id="SSF52980">
    <property type="entry name" value="Restriction endonuclease-like"/>
    <property type="match status" value="1"/>
</dbReference>
<dbReference type="GO" id="GO:0003676">
    <property type="term" value="F:nucleic acid binding"/>
    <property type="evidence" value="ECO:0007669"/>
    <property type="project" value="InterPro"/>
</dbReference>
<dbReference type="EMBL" id="MFMW01000015">
    <property type="protein sequence ID" value="OGG87366.1"/>
    <property type="molecule type" value="Genomic_DNA"/>
</dbReference>
<dbReference type="InterPro" id="IPR011856">
    <property type="entry name" value="tRNA_endonuc-like_dom_sf"/>
</dbReference>
<dbReference type="Proteomes" id="UP000179136">
    <property type="component" value="Unassembled WGS sequence"/>
</dbReference>
<dbReference type="STRING" id="1798561.A3B87_01350"/>
<evidence type="ECO:0000313" key="4">
    <source>
        <dbReference type="Proteomes" id="UP000179136"/>
    </source>
</evidence>
<dbReference type="NCBIfam" id="NF009150">
    <property type="entry name" value="PRK12497.1-3"/>
    <property type="match status" value="1"/>
</dbReference>
<dbReference type="Gene3D" id="3.40.1350.10">
    <property type="match status" value="1"/>
</dbReference>
<proteinExistence type="inferred from homology"/>
<evidence type="ECO:0000256" key="2">
    <source>
        <dbReference type="HAMAP-Rule" id="MF_00048"/>
    </source>
</evidence>
<dbReference type="PANTHER" id="PTHR34039:SF1">
    <property type="entry name" value="UPF0102 PROTEIN YRAN"/>
    <property type="match status" value="1"/>
</dbReference>
<accession>A0A1F6FND2</accession>